<dbReference type="InterPro" id="IPR018389">
    <property type="entry name" value="DctP_fam"/>
</dbReference>
<dbReference type="AlphaFoldDB" id="A0A2W7PPJ3"/>
<name>A0A2W7PPJ3_9RHOB</name>
<gene>
    <name evidence="5" type="ORF">LY56_03223</name>
</gene>
<dbReference type="Gene3D" id="3.40.190.170">
    <property type="entry name" value="Bacterial extracellular solute-binding protein, family 7"/>
    <property type="match status" value="1"/>
</dbReference>
<protein>
    <submittedName>
        <fullName evidence="5">TRAP-type C4-dicarboxylate transport system substrate-binding protein</fullName>
    </submittedName>
</protein>
<dbReference type="Pfam" id="PF03480">
    <property type="entry name" value="DctP"/>
    <property type="match status" value="1"/>
</dbReference>
<dbReference type="GO" id="GO:0055085">
    <property type="term" value="P:transmembrane transport"/>
    <property type="evidence" value="ECO:0007669"/>
    <property type="project" value="InterPro"/>
</dbReference>
<feature type="signal peptide" evidence="4">
    <location>
        <begin position="1"/>
        <end position="21"/>
    </location>
</feature>
<evidence type="ECO:0000256" key="3">
    <source>
        <dbReference type="ARBA" id="ARBA00022764"/>
    </source>
</evidence>
<dbReference type="EMBL" id="QKZQ01000022">
    <property type="protein sequence ID" value="PZX37223.1"/>
    <property type="molecule type" value="Genomic_DNA"/>
</dbReference>
<dbReference type="PANTHER" id="PTHR33376:SF5">
    <property type="entry name" value="EXTRACYTOPLASMIC SOLUTE RECEPTOR PROTEIN"/>
    <property type="match status" value="1"/>
</dbReference>
<evidence type="ECO:0000256" key="4">
    <source>
        <dbReference type="SAM" id="SignalP"/>
    </source>
</evidence>
<keyword evidence="2 4" id="KW-0732">Signal</keyword>
<sequence>MTRPIHALAFVAAVAAFPASAQDVLRAQTALPTQHTLSQSFIKHFVDIINEEDGAVRVNLLGGPEVNPQDRAVGALERGLLDILWIPAAFTTGSIPEAQAMMLQNIGIDEIRDSGAFEHFAGIFREKANAHFLAWSETSAGYYLYLTTEPAIGDDGVVDLTGLSIRSTGAYRPIIEELNAAPVAIPAGDVPQGLDRGVIDGFGWPTVGLESIGLQDSVNYRVEPAFYNLANVVMVNQDRWNRLSDEAREQLTRVALSYEQASMQEMDEMGEADLAAGDAAGVQAIRMEGEAASQYLSRAFDAMWDNVRTNVGDDITAELRELIYRTD</sequence>
<evidence type="ECO:0000256" key="2">
    <source>
        <dbReference type="ARBA" id="ARBA00022729"/>
    </source>
</evidence>
<keyword evidence="3" id="KW-0574">Periplasm</keyword>
<keyword evidence="6" id="KW-1185">Reference proteome</keyword>
<dbReference type="Proteomes" id="UP000249364">
    <property type="component" value="Unassembled WGS sequence"/>
</dbReference>
<comment type="subcellular location">
    <subcellularLocation>
        <location evidence="1">Periplasm</location>
    </subcellularLocation>
</comment>
<evidence type="ECO:0000313" key="6">
    <source>
        <dbReference type="Proteomes" id="UP000249364"/>
    </source>
</evidence>
<reference evidence="5 6" key="1">
    <citation type="submission" date="2018-06" db="EMBL/GenBank/DDBJ databases">
        <title>Genomic Encyclopedia of Archaeal and Bacterial Type Strains, Phase II (KMG-II): from individual species to whole genera.</title>
        <authorList>
            <person name="Goeker M."/>
        </authorList>
    </citation>
    <scope>NUCLEOTIDE SEQUENCE [LARGE SCALE GENOMIC DNA]</scope>
    <source>
        <strain evidence="5 6">DSM 13087</strain>
    </source>
</reference>
<accession>A0A2W7PPJ3</accession>
<dbReference type="OrthoDB" id="6139617at2"/>
<proteinExistence type="predicted"/>
<comment type="caution">
    <text evidence="5">The sequence shown here is derived from an EMBL/GenBank/DDBJ whole genome shotgun (WGS) entry which is preliminary data.</text>
</comment>
<dbReference type="InterPro" id="IPR038404">
    <property type="entry name" value="TRAP_DctP_sf"/>
</dbReference>
<evidence type="ECO:0000313" key="5">
    <source>
        <dbReference type="EMBL" id="PZX37223.1"/>
    </source>
</evidence>
<dbReference type="GO" id="GO:0042597">
    <property type="term" value="C:periplasmic space"/>
    <property type="evidence" value="ECO:0007669"/>
    <property type="project" value="UniProtKB-SubCell"/>
</dbReference>
<dbReference type="PANTHER" id="PTHR33376">
    <property type="match status" value="1"/>
</dbReference>
<dbReference type="RefSeq" id="WP_071468504.1">
    <property type="nucleotide sequence ID" value="NZ_MEHT01000006.1"/>
</dbReference>
<feature type="chain" id="PRO_5016008646" evidence="4">
    <location>
        <begin position="22"/>
        <end position="327"/>
    </location>
</feature>
<dbReference type="STRING" id="121821.GCA_001870675_01779"/>
<organism evidence="5 6">
    <name type="scientific">Roseinatronobacter thiooxidans</name>
    <dbReference type="NCBI Taxonomy" id="121821"/>
    <lineage>
        <taxon>Bacteria</taxon>
        <taxon>Pseudomonadati</taxon>
        <taxon>Pseudomonadota</taxon>
        <taxon>Alphaproteobacteria</taxon>
        <taxon>Rhodobacterales</taxon>
        <taxon>Paracoccaceae</taxon>
        <taxon>Roseinatronobacter</taxon>
    </lineage>
</organism>
<dbReference type="NCBIfam" id="NF037995">
    <property type="entry name" value="TRAP_S1"/>
    <property type="match status" value="1"/>
</dbReference>
<evidence type="ECO:0000256" key="1">
    <source>
        <dbReference type="ARBA" id="ARBA00004418"/>
    </source>
</evidence>